<dbReference type="Pfam" id="PF14880">
    <property type="entry name" value="COX14"/>
    <property type="match status" value="1"/>
</dbReference>
<keyword evidence="2 5" id="KW-0812">Transmembrane</keyword>
<comment type="subcellular location">
    <subcellularLocation>
        <location evidence="1">Membrane</location>
        <topology evidence="1">Single-pass membrane protein</topology>
    </subcellularLocation>
</comment>
<proteinExistence type="predicted"/>
<dbReference type="Proteomes" id="UP000245609">
    <property type="component" value="Unassembled WGS sequence"/>
</dbReference>
<name>A0A2T9ZBK3_9FUNG</name>
<evidence type="ECO:0000313" key="6">
    <source>
        <dbReference type="EMBL" id="PVV01945.1"/>
    </source>
</evidence>
<feature type="transmembrane region" description="Helical" evidence="5">
    <location>
        <begin position="14"/>
        <end position="35"/>
    </location>
</feature>
<evidence type="ECO:0000256" key="4">
    <source>
        <dbReference type="ARBA" id="ARBA00023136"/>
    </source>
</evidence>
<evidence type="ECO:0000256" key="1">
    <source>
        <dbReference type="ARBA" id="ARBA00004167"/>
    </source>
</evidence>
<dbReference type="GO" id="GO:0016020">
    <property type="term" value="C:membrane"/>
    <property type="evidence" value="ECO:0007669"/>
    <property type="project" value="UniProtKB-SubCell"/>
</dbReference>
<dbReference type="EMBL" id="MBFS01000691">
    <property type="protein sequence ID" value="PVV01945.1"/>
    <property type="molecule type" value="Genomic_DNA"/>
</dbReference>
<keyword evidence="4 5" id="KW-0472">Membrane</keyword>
<gene>
    <name evidence="6" type="ORF">BB560_003616</name>
</gene>
<comment type="caution">
    <text evidence="6">The sequence shown here is derived from an EMBL/GenBank/DDBJ whole genome shotgun (WGS) entry which is preliminary data.</text>
</comment>
<keyword evidence="7" id="KW-1185">Reference proteome</keyword>
<dbReference type="AlphaFoldDB" id="A0A2T9ZBK3"/>
<sequence>MSVRTRIYDVAQKVVSSALIGVSVYAFGLLSYSVYRNYKIKYLTPPSDIPKPSNEPPSNE</sequence>
<keyword evidence="3 5" id="KW-1133">Transmembrane helix</keyword>
<dbReference type="InterPro" id="IPR029208">
    <property type="entry name" value="COX14"/>
</dbReference>
<evidence type="ECO:0000256" key="2">
    <source>
        <dbReference type="ARBA" id="ARBA00022692"/>
    </source>
</evidence>
<accession>A0A2T9ZBK3</accession>
<evidence type="ECO:0000313" key="7">
    <source>
        <dbReference type="Proteomes" id="UP000245609"/>
    </source>
</evidence>
<reference evidence="6 7" key="1">
    <citation type="journal article" date="2018" name="MBio">
        <title>Comparative Genomics Reveals the Core Gene Toolbox for the Fungus-Insect Symbiosis.</title>
        <authorList>
            <person name="Wang Y."/>
            <person name="Stata M."/>
            <person name="Wang W."/>
            <person name="Stajich J.E."/>
            <person name="White M.M."/>
            <person name="Moncalvo J.M."/>
        </authorList>
    </citation>
    <scope>NUCLEOTIDE SEQUENCE [LARGE SCALE GENOMIC DNA]</scope>
    <source>
        <strain evidence="6 7">SC-DP-2</strain>
    </source>
</reference>
<protein>
    <submittedName>
        <fullName evidence="6">Uncharacterized protein</fullName>
    </submittedName>
</protein>
<evidence type="ECO:0000256" key="5">
    <source>
        <dbReference type="SAM" id="Phobius"/>
    </source>
</evidence>
<evidence type="ECO:0000256" key="3">
    <source>
        <dbReference type="ARBA" id="ARBA00022989"/>
    </source>
</evidence>
<organism evidence="6 7">
    <name type="scientific">Smittium megazygosporum</name>
    <dbReference type="NCBI Taxonomy" id="133381"/>
    <lineage>
        <taxon>Eukaryota</taxon>
        <taxon>Fungi</taxon>
        <taxon>Fungi incertae sedis</taxon>
        <taxon>Zoopagomycota</taxon>
        <taxon>Kickxellomycotina</taxon>
        <taxon>Harpellomycetes</taxon>
        <taxon>Harpellales</taxon>
        <taxon>Legeriomycetaceae</taxon>
        <taxon>Smittium</taxon>
    </lineage>
</organism>